<dbReference type="SUPFAM" id="SSF141868">
    <property type="entry name" value="EAL domain-like"/>
    <property type="match status" value="1"/>
</dbReference>
<dbReference type="Pfam" id="PF00563">
    <property type="entry name" value="EAL"/>
    <property type="match status" value="1"/>
</dbReference>
<feature type="domain" description="EAL" evidence="1">
    <location>
        <begin position="165"/>
        <end position="407"/>
    </location>
</feature>
<dbReference type="Pfam" id="PF01590">
    <property type="entry name" value="GAF"/>
    <property type="match status" value="1"/>
</dbReference>
<dbReference type="Gene3D" id="3.30.450.40">
    <property type="match status" value="1"/>
</dbReference>
<dbReference type="InterPro" id="IPR035919">
    <property type="entry name" value="EAL_sf"/>
</dbReference>
<evidence type="ECO:0000313" key="3">
    <source>
        <dbReference type="Proteomes" id="UP000777935"/>
    </source>
</evidence>
<dbReference type="SMART" id="SM00052">
    <property type="entry name" value="EAL"/>
    <property type="match status" value="1"/>
</dbReference>
<dbReference type="SUPFAM" id="SSF55781">
    <property type="entry name" value="GAF domain-like"/>
    <property type="match status" value="1"/>
</dbReference>
<dbReference type="PANTHER" id="PTHR33121">
    <property type="entry name" value="CYCLIC DI-GMP PHOSPHODIESTERASE PDEF"/>
    <property type="match status" value="1"/>
</dbReference>
<protein>
    <submittedName>
        <fullName evidence="2">EAL domain-containing protein</fullName>
    </submittedName>
</protein>
<dbReference type="EMBL" id="JABUFE010000003">
    <property type="protein sequence ID" value="NSX54579.1"/>
    <property type="molecule type" value="Genomic_DNA"/>
</dbReference>
<dbReference type="InterPro" id="IPR050706">
    <property type="entry name" value="Cyclic-di-GMP_PDE-like"/>
</dbReference>
<accession>A0ABX2IW04</accession>
<keyword evidence="3" id="KW-1185">Reference proteome</keyword>
<dbReference type="Gene3D" id="3.20.20.450">
    <property type="entry name" value="EAL domain"/>
    <property type="match status" value="1"/>
</dbReference>
<dbReference type="CDD" id="cd01948">
    <property type="entry name" value="EAL"/>
    <property type="match status" value="1"/>
</dbReference>
<dbReference type="InterPro" id="IPR029016">
    <property type="entry name" value="GAF-like_dom_sf"/>
</dbReference>
<dbReference type="InterPro" id="IPR003018">
    <property type="entry name" value="GAF"/>
</dbReference>
<name>A0ABX2IW04_9RHOB</name>
<sequence length="412" mass="46189">MQPETPLITTALISDADDDIIQTSLDFVREHLDMEVGYLSEFVGENLVFRHISAPGLEDMIAVGDGMPLDQVYCPYILDGRLPELIPDTADVPLTQDIAMTHALPIRSHVSIPIKRRDGSTYGMFCCLSRTPRPSLNDRDLNVMRAFARLSSETINGVLDERMRHTEMRNRISQAIDGKEFTIFYQPIMDAKTRTAKGYEALCRFHHEPYRTPDLWFEDARQVGLQVDLEIAAISKALRALNKLPEDIYVSVNASPKTVESGRLMDVFADFPCDRIVLELTEHVEIGCYDRLMKKLEVLRFHGIRIAIDDAGAGYAGLQHIVRLRPDIIKLDISLTSNIDQDLVRRSLATALVGFANETNALMVAEGVETEMEFATLKYLGIDLMQGYLLGRPADLSVAMVDFGSVARRKVG</sequence>
<evidence type="ECO:0000313" key="2">
    <source>
        <dbReference type="EMBL" id="NSX54579.1"/>
    </source>
</evidence>
<dbReference type="InterPro" id="IPR001633">
    <property type="entry name" value="EAL_dom"/>
</dbReference>
<comment type="caution">
    <text evidence="2">The sequence shown here is derived from an EMBL/GenBank/DDBJ whole genome shotgun (WGS) entry which is preliminary data.</text>
</comment>
<evidence type="ECO:0000259" key="1">
    <source>
        <dbReference type="PROSITE" id="PS50883"/>
    </source>
</evidence>
<organism evidence="2 3">
    <name type="scientific">Parasulfitobacter algicola</name>
    <dbReference type="NCBI Taxonomy" id="2614809"/>
    <lineage>
        <taxon>Bacteria</taxon>
        <taxon>Pseudomonadati</taxon>
        <taxon>Pseudomonadota</taxon>
        <taxon>Alphaproteobacteria</taxon>
        <taxon>Rhodobacterales</taxon>
        <taxon>Roseobacteraceae</taxon>
        <taxon>Parasulfitobacter</taxon>
    </lineage>
</organism>
<dbReference type="Proteomes" id="UP000777935">
    <property type="component" value="Unassembled WGS sequence"/>
</dbReference>
<dbReference type="PANTHER" id="PTHR33121:SF70">
    <property type="entry name" value="SIGNALING PROTEIN YKOW"/>
    <property type="match status" value="1"/>
</dbReference>
<dbReference type="PROSITE" id="PS50883">
    <property type="entry name" value="EAL"/>
    <property type="match status" value="1"/>
</dbReference>
<gene>
    <name evidence="2" type="ORF">HRQ87_07150</name>
</gene>
<reference evidence="2 3" key="1">
    <citation type="submission" date="2020-06" db="EMBL/GenBank/DDBJ databases">
        <title>Sulfitobacter algicola sp. nov., isolated from green algae.</title>
        <authorList>
            <person name="Wang C."/>
        </authorList>
    </citation>
    <scope>NUCLEOTIDE SEQUENCE [LARGE SCALE GENOMIC DNA]</scope>
    <source>
        <strain evidence="2 3">1151</strain>
    </source>
</reference>
<proteinExistence type="predicted"/>